<evidence type="ECO:0000313" key="1">
    <source>
        <dbReference type="EMBL" id="ABB27576.1"/>
    </source>
</evidence>
<name>Q3ATU9_CHLCH</name>
<dbReference type="AlphaFoldDB" id="Q3ATU9"/>
<gene>
    <name evidence="1" type="ordered locus">Cag_0300</name>
</gene>
<reference evidence="1" key="1">
    <citation type="submission" date="2005-08" db="EMBL/GenBank/DDBJ databases">
        <title>Complete sequence of Chlorobium chlorochromatii CaD3.</title>
        <authorList>
            <person name="Copeland A."/>
            <person name="Lucas S."/>
            <person name="Lapidus A."/>
            <person name="Barry K."/>
            <person name="Detter J.C."/>
            <person name="Glavina T."/>
            <person name="Hammon N."/>
            <person name="Israni S."/>
            <person name="Pitluck S."/>
            <person name="Bryant D."/>
            <person name="Schmutz J."/>
            <person name="Larimer F."/>
            <person name="Land M."/>
            <person name="Kyrpides N."/>
            <person name="Ivanova N."/>
            <person name="Richardson P."/>
        </authorList>
    </citation>
    <scope>NUCLEOTIDE SEQUENCE [LARGE SCALE GENOMIC DNA]</scope>
    <source>
        <strain evidence="1">CaD3</strain>
    </source>
</reference>
<sequence>MRKLFLLVLLPLVFLLPVNKAFGANLVILEPTDGASVTWRPLVKGSVSGAKHVWVVVRSVENARFYVQPKAAVRKNGSWKTSVFIGKQADTANNRDFEIMAVGNPTEKLSDGMELEDWPSGVVTSNIVRVVRTKMN</sequence>
<protein>
    <submittedName>
        <fullName evidence="1">Uncharacterized protein</fullName>
    </submittedName>
</protein>
<dbReference type="EMBL" id="CP000108">
    <property type="protein sequence ID" value="ABB27576.1"/>
    <property type="molecule type" value="Genomic_DNA"/>
</dbReference>
<dbReference type="HOGENOM" id="CLU_1871707_0_0_10"/>
<dbReference type="OrthoDB" id="958451at2"/>
<dbReference type="KEGG" id="cch:Cag_0300"/>
<dbReference type="eggNOG" id="ENOG5033BUZ">
    <property type="taxonomic scope" value="Bacteria"/>
</dbReference>
<proteinExistence type="predicted"/>
<organism evidence="1">
    <name type="scientific">Chlorobium chlorochromatii (strain CaD3)</name>
    <dbReference type="NCBI Taxonomy" id="340177"/>
    <lineage>
        <taxon>Bacteria</taxon>
        <taxon>Pseudomonadati</taxon>
        <taxon>Chlorobiota</taxon>
        <taxon>Chlorobiia</taxon>
        <taxon>Chlorobiales</taxon>
        <taxon>Chlorobiaceae</taxon>
        <taxon>Chlorobium/Pelodictyon group</taxon>
        <taxon>Chlorobium</taxon>
    </lineage>
</organism>
<accession>Q3ATU9</accession>